<proteinExistence type="predicted"/>
<gene>
    <name evidence="6" type="ORF">ACFOGH_04375</name>
</gene>
<dbReference type="InterPro" id="IPR051912">
    <property type="entry name" value="Alkylbase_DNA_Glycosylase/TA"/>
</dbReference>
<keyword evidence="7" id="KW-1185">Reference proteome</keyword>
<dbReference type="SUPFAM" id="SSF48150">
    <property type="entry name" value="DNA-glycosylase"/>
    <property type="match status" value="1"/>
</dbReference>
<dbReference type="Proteomes" id="UP001595547">
    <property type="component" value="Unassembled WGS sequence"/>
</dbReference>
<accession>A0ABV7J0G6</accession>
<dbReference type="EMBL" id="JBHRTO010000001">
    <property type="protein sequence ID" value="MFC3180217.1"/>
    <property type="molecule type" value="Genomic_DNA"/>
</dbReference>
<dbReference type="EC" id="3.2.2.21" evidence="2"/>
<evidence type="ECO:0000259" key="5">
    <source>
        <dbReference type="SMART" id="SM00478"/>
    </source>
</evidence>
<protein>
    <recommendedName>
        <fullName evidence="2">DNA-3-methyladenine glycosylase II</fullName>
        <ecNumber evidence="2">3.2.2.21</ecNumber>
    </recommendedName>
</protein>
<dbReference type="Pfam" id="PF00730">
    <property type="entry name" value="HhH-GPD"/>
    <property type="match status" value="1"/>
</dbReference>
<evidence type="ECO:0000256" key="3">
    <source>
        <dbReference type="ARBA" id="ARBA00022763"/>
    </source>
</evidence>
<evidence type="ECO:0000256" key="2">
    <source>
        <dbReference type="ARBA" id="ARBA00012000"/>
    </source>
</evidence>
<feature type="domain" description="HhH-GPD" evidence="5">
    <location>
        <begin position="53"/>
        <end position="199"/>
    </location>
</feature>
<dbReference type="InterPro" id="IPR011257">
    <property type="entry name" value="DNA_glycosylase"/>
</dbReference>
<dbReference type="PANTHER" id="PTHR43003:SF5">
    <property type="entry name" value="DNA-3-METHYLADENINE GLYCOSYLASE"/>
    <property type="match status" value="1"/>
</dbReference>
<dbReference type="SMART" id="SM00478">
    <property type="entry name" value="ENDO3c"/>
    <property type="match status" value="1"/>
</dbReference>
<name>A0ABV7J0G6_9RHOB</name>
<comment type="caution">
    <text evidence="6">The sequence shown here is derived from an EMBL/GenBank/DDBJ whole genome shotgun (WGS) entry which is preliminary data.</text>
</comment>
<dbReference type="PANTHER" id="PTHR43003">
    <property type="entry name" value="DNA-3-METHYLADENINE GLYCOSYLASE"/>
    <property type="match status" value="1"/>
</dbReference>
<sequence>MVGRIIESLDCVAEGAAWLAASDARFAGALQQVGALPLRRHADGFTALLDAIVGQQVSVASANAIWARMEAAGVVSLEGVQAASDEDLRSAGLSRQKARYAKALAESGIDFIGLRCKPDEVVIAELVAVPGIGRWTAEIYAMFALGRADVFAPGDLALQEGARVLFGLEARPTEKALRAMAEAWSPWRSVAARVLWAYYHVVKSREGIR</sequence>
<evidence type="ECO:0000256" key="4">
    <source>
        <dbReference type="ARBA" id="ARBA00023204"/>
    </source>
</evidence>
<dbReference type="RefSeq" id="WP_380071848.1">
    <property type="nucleotide sequence ID" value="NZ_JBHRTO010000001.1"/>
</dbReference>
<keyword evidence="4" id="KW-0234">DNA repair</keyword>
<comment type="catalytic activity">
    <reaction evidence="1">
        <text>Hydrolysis of alkylated DNA, releasing 3-methyladenine, 3-methylguanine, 7-methylguanine and 7-methyladenine.</text>
        <dbReference type="EC" id="3.2.2.21"/>
    </reaction>
</comment>
<keyword evidence="3" id="KW-0227">DNA damage</keyword>
<dbReference type="Gene3D" id="1.10.340.30">
    <property type="entry name" value="Hypothetical protein, domain 2"/>
    <property type="match status" value="1"/>
</dbReference>
<reference evidence="7" key="1">
    <citation type="journal article" date="2019" name="Int. J. Syst. Evol. Microbiol.">
        <title>The Global Catalogue of Microorganisms (GCM) 10K type strain sequencing project: providing services to taxonomists for standard genome sequencing and annotation.</title>
        <authorList>
            <consortium name="The Broad Institute Genomics Platform"/>
            <consortium name="The Broad Institute Genome Sequencing Center for Infectious Disease"/>
            <person name="Wu L."/>
            <person name="Ma J."/>
        </authorList>
    </citation>
    <scope>NUCLEOTIDE SEQUENCE [LARGE SCALE GENOMIC DNA]</scope>
    <source>
        <strain evidence="7">KCTC 52039</strain>
    </source>
</reference>
<evidence type="ECO:0000256" key="1">
    <source>
        <dbReference type="ARBA" id="ARBA00000086"/>
    </source>
</evidence>
<dbReference type="InterPro" id="IPR003265">
    <property type="entry name" value="HhH-GPD_domain"/>
</dbReference>
<organism evidence="6 7">
    <name type="scientific">Cypionkella sinensis</name>
    <dbReference type="NCBI Taxonomy" id="1756043"/>
    <lineage>
        <taxon>Bacteria</taxon>
        <taxon>Pseudomonadati</taxon>
        <taxon>Pseudomonadota</taxon>
        <taxon>Alphaproteobacteria</taxon>
        <taxon>Rhodobacterales</taxon>
        <taxon>Paracoccaceae</taxon>
        <taxon>Cypionkella</taxon>
    </lineage>
</organism>
<dbReference type="Gene3D" id="1.10.1670.40">
    <property type="match status" value="1"/>
</dbReference>
<evidence type="ECO:0000313" key="7">
    <source>
        <dbReference type="Proteomes" id="UP001595547"/>
    </source>
</evidence>
<evidence type="ECO:0000313" key="6">
    <source>
        <dbReference type="EMBL" id="MFC3180217.1"/>
    </source>
</evidence>
<dbReference type="CDD" id="cd00056">
    <property type="entry name" value="ENDO3c"/>
    <property type="match status" value="1"/>
</dbReference>